<accession>A0A8C6SFB0</accession>
<dbReference type="GO" id="GO:0032981">
    <property type="term" value="P:mitochondrial respiratory chain complex I assembly"/>
    <property type="evidence" value="ECO:0007669"/>
    <property type="project" value="InterPro"/>
</dbReference>
<dbReference type="InterPro" id="IPR009622">
    <property type="entry name" value="NDUFAF4"/>
</dbReference>
<evidence type="ECO:0000313" key="6">
    <source>
        <dbReference type="Proteomes" id="UP000694523"/>
    </source>
</evidence>
<feature type="region of interest" description="Disordered" evidence="4">
    <location>
        <begin position="14"/>
        <end position="91"/>
    </location>
</feature>
<feature type="compositionally biased region" description="Low complexity" evidence="4">
    <location>
        <begin position="37"/>
        <end position="53"/>
    </location>
</feature>
<reference evidence="5" key="2">
    <citation type="submission" date="2025-09" db="UniProtKB">
        <authorList>
            <consortium name="Ensembl"/>
        </authorList>
    </citation>
    <scope>IDENTIFICATION</scope>
</reference>
<dbReference type="PANTHER" id="PTHR13338">
    <property type="entry name" value="UPF0240 PROTEIN"/>
    <property type="match status" value="1"/>
</dbReference>
<dbReference type="Proteomes" id="UP000694523">
    <property type="component" value="Unplaced"/>
</dbReference>
<dbReference type="GO" id="GO:0005739">
    <property type="term" value="C:mitochondrion"/>
    <property type="evidence" value="ECO:0007669"/>
    <property type="project" value="TreeGrafter"/>
</dbReference>
<evidence type="ECO:0000256" key="1">
    <source>
        <dbReference type="ARBA" id="ARBA00010698"/>
    </source>
</evidence>
<evidence type="ECO:0000313" key="5">
    <source>
        <dbReference type="Ensembl" id="ENSNMLP00000005357.1"/>
    </source>
</evidence>
<dbReference type="Pfam" id="PF06784">
    <property type="entry name" value="UPF0240"/>
    <property type="match status" value="1"/>
</dbReference>
<dbReference type="PANTHER" id="PTHR13338:SF4">
    <property type="entry name" value="NADH DEHYDROGENASE [UBIQUINONE] 1 ALPHA SUBCOMPLEX ASSEMBLY FACTOR 4"/>
    <property type="match status" value="1"/>
</dbReference>
<reference evidence="5" key="1">
    <citation type="submission" date="2025-08" db="UniProtKB">
        <authorList>
            <consortium name="Ensembl"/>
        </authorList>
    </citation>
    <scope>IDENTIFICATION</scope>
</reference>
<keyword evidence="6" id="KW-1185">Reference proteome</keyword>
<sequence>MGARVARMFRNFNLENRVHREISRDKPRSAPRHAVTAAQEAPSSAGASEAPESMNEKNAPLLDHLRSLYVESTDPENPQSSKQEKGDEAERRPLQYSIPLDQLGLVEITDVPKGKLTLAEALKALSSYQQQPKTWTVEKIASEYSLELRDCKALLHHFCPFRVQIIPPASAQTKRIKDS</sequence>
<comment type="similarity">
    <text evidence="1">Belongs to the NDUFAF4 family.</text>
</comment>
<evidence type="ECO:0000256" key="2">
    <source>
        <dbReference type="ARBA" id="ARBA00011265"/>
    </source>
</evidence>
<feature type="compositionally biased region" description="Basic and acidic residues" evidence="4">
    <location>
        <begin position="82"/>
        <end position="91"/>
    </location>
</feature>
<evidence type="ECO:0000256" key="3">
    <source>
        <dbReference type="ARBA" id="ARBA00021777"/>
    </source>
</evidence>
<dbReference type="Ensembl" id="ENSNMLT00000006158.1">
    <property type="protein sequence ID" value="ENSNMLP00000005357.1"/>
    <property type="gene ID" value="ENSNMLG00000003939.1"/>
</dbReference>
<name>A0A8C6SFB0_9GOBI</name>
<evidence type="ECO:0000256" key="4">
    <source>
        <dbReference type="SAM" id="MobiDB-lite"/>
    </source>
</evidence>
<proteinExistence type="inferred from homology"/>
<protein>
    <recommendedName>
        <fullName evidence="3">NADH dehydrogenase [ubiquinone] 1 alpha subcomplex assembly factor 4</fullName>
    </recommendedName>
</protein>
<comment type="subunit">
    <text evidence="2">Binds calmodulin. Interacts with NDUFAF3.</text>
</comment>
<dbReference type="AlphaFoldDB" id="A0A8C6SFB0"/>
<feature type="compositionally biased region" description="Basic and acidic residues" evidence="4">
    <location>
        <begin position="16"/>
        <end position="28"/>
    </location>
</feature>
<organism evidence="5 6">
    <name type="scientific">Neogobius melanostomus</name>
    <name type="common">round goby</name>
    <dbReference type="NCBI Taxonomy" id="47308"/>
    <lineage>
        <taxon>Eukaryota</taxon>
        <taxon>Metazoa</taxon>
        <taxon>Chordata</taxon>
        <taxon>Craniata</taxon>
        <taxon>Vertebrata</taxon>
        <taxon>Euteleostomi</taxon>
        <taxon>Actinopterygii</taxon>
        <taxon>Neopterygii</taxon>
        <taxon>Teleostei</taxon>
        <taxon>Neoteleostei</taxon>
        <taxon>Acanthomorphata</taxon>
        <taxon>Gobiaria</taxon>
        <taxon>Gobiiformes</taxon>
        <taxon>Gobioidei</taxon>
        <taxon>Gobiidae</taxon>
        <taxon>Benthophilinae</taxon>
        <taxon>Neogobiini</taxon>
        <taxon>Neogobius</taxon>
    </lineage>
</organism>